<dbReference type="Gene3D" id="1.25.40.10">
    <property type="entry name" value="Tetratricopeptide repeat domain"/>
    <property type="match status" value="2"/>
</dbReference>
<evidence type="ECO:0000313" key="3">
    <source>
        <dbReference type="EMBL" id="WQF79457.1"/>
    </source>
</evidence>
<dbReference type="InterPro" id="IPR011990">
    <property type="entry name" value="TPR-like_helical_dom_sf"/>
</dbReference>
<organism evidence="3 4">
    <name type="scientific">Colletotrichum destructivum</name>
    <dbReference type="NCBI Taxonomy" id="34406"/>
    <lineage>
        <taxon>Eukaryota</taxon>
        <taxon>Fungi</taxon>
        <taxon>Dikarya</taxon>
        <taxon>Ascomycota</taxon>
        <taxon>Pezizomycotina</taxon>
        <taxon>Sordariomycetes</taxon>
        <taxon>Hypocreomycetidae</taxon>
        <taxon>Glomerellales</taxon>
        <taxon>Glomerellaceae</taxon>
        <taxon>Colletotrichum</taxon>
        <taxon>Colletotrichum destructivum species complex</taxon>
    </lineage>
</organism>
<feature type="compositionally biased region" description="Polar residues" evidence="1">
    <location>
        <begin position="247"/>
        <end position="263"/>
    </location>
</feature>
<dbReference type="Gene3D" id="3.40.50.300">
    <property type="entry name" value="P-loop containing nucleotide triphosphate hydrolases"/>
    <property type="match status" value="1"/>
</dbReference>
<evidence type="ECO:0000259" key="2">
    <source>
        <dbReference type="Pfam" id="PF01048"/>
    </source>
</evidence>
<dbReference type="SUPFAM" id="SSF52540">
    <property type="entry name" value="P-loop containing nucleoside triphosphate hydrolases"/>
    <property type="match status" value="1"/>
</dbReference>
<keyword evidence="4" id="KW-1185">Reference proteome</keyword>
<dbReference type="Pfam" id="PF13424">
    <property type="entry name" value="TPR_12"/>
    <property type="match status" value="2"/>
</dbReference>
<feature type="region of interest" description="Disordered" evidence="1">
    <location>
        <begin position="245"/>
        <end position="264"/>
    </location>
</feature>
<dbReference type="PANTHER" id="PTHR46082">
    <property type="entry name" value="ATP/GTP-BINDING PROTEIN-RELATED"/>
    <property type="match status" value="1"/>
</dbReference>
<dbReference type="AlphaFoldDB" id="A0AAX4I8G8"/>
<dbReference type="Proteomes" id="UP001322277">
    <property type="component" value="Chromosome 3"/>
</dbReference>
<dbReference type="SUPFAM" id="SSF48452">
    <property type="entry name" value="TPR-like"/>
    <property type="match status" value="2"/>
</dbReference>
<dbReference type="RefSeq" id="XP_062776681.1">
    <property type="nucleotide sequence ID" value="XM_062920630.1"/>
</dbReference>
<dbReference type="InterPro" id="IPR035994">
    <property type="entry name" value="Nucleoside_phosphorylase_sf"/>
</dbReference>
<evidence type="ECO:0000256" key="1">
    <source>
        <dbReference type="SAM" id="MobiDB-lite"/>
    </source>
</evidence>
<sequence length="1119" mass="125199">MASHSRLRRREDFQIAVICALPLEYDAVVFACDEIWEEDRVELGNASGDCNTYKTGRIGGHNVVLLLLPGMGKVIAATAAASLRSSYTEIKLAILCGICGGVPGVKTSNEIFLGDVVISKSIVQYDLGRKNPNHFAPKDTVEDTLGRPSQGVRSLVATFQSLHGRSDLQRRASQVLKQIQQRAADEGHQNLYRRPAETDCLFEPDYLHRHRDSPSCGCSESKACEKALTSSCEMLQCDHSRVIPRTRPTTQASGKQRQDNTAGQEVRVLVGRLGSGDTVLKAGLDRDRIAGEHDLLAFEMEGAGIWDVIPCVVVKAVCDYADSHKNKKWQHFAAATAASATKALLEHYTHMDRPSAPNSWFLVPYNENPDFVGRSEALDRIKQLFGHTEHQASQSSIPHSRVALYGLGGIGKTQIALAYAFWLQHTYPDVSVFWVHASNAERFRQAYSSIAQECDIPGHDDPKADMLLLVKTWLERGFRGRWLMVIDNADDTHLFFPPDSLAGSTNTNPTTDTQGGLGRYIPECGHGSIIITSRNKQTASRFVRGNSLLEVRAMSESETGQLLHTMLDDEFSAEEASVLSAQLEHLPLAIAQATAFIQENSISIAKYIQLLEKSDENLVEQLSEPFEAVGRDSETPHALTATWIVSFNQIQQQDALASEVLSFACLLDRQGIPEEFIISFCNQRNTEGQQITTNKITKALGTLKAFSLVSAATDNAIDMHRLVQLVTRKWLETHGRLARCVEQALDIVSKLYPYGDHESRQACQDYLPHAIAILQHKGTSSRGERLARASLLECVARYFLYRGQWTQAEQGVAQSLKLRNEILGEQHPDTLISVNNLASTYWNQGRHKEAEKLVVQVLEARKRVLGDEHPDTLLSIGNLASTYWNQGRHKEAEKLVVQVLEISKRVLGDEHPDTLIRMGNLASTYFEQGRHKEAEKLRVQVLEISKRVLGDEHPDTVISMNNLASTYWKQGRHKEAEELRVPVLEISKRVLGDEHPDTLISMGNLASTYWKQERLEEAEELEGLVLEARKRVLGDKHPSSLLSMSNLACIWKSQERWSEAIQLMRDCVRLQQRCLGDDHPETISSLSALEEWEKDFAHDEEEVPVAKKRKLQLALYIDD</sequence>
<dbReference type="SMART" id="SM00028">
    <property type="entry name" value="TPR"/>
    <property type="match status" value="7"/>
</dbReference>
<dbReference type="GeneID" id="87940974"/>
<gene>
    <name evidence="3" type="ORF">CDEST_04471</name>
</gene>
<accession>A0AAX4I8G8</accession>
<dbReference type="GO" id="GO:0009116">
    <property type="term" value="P:nucleoside metabolic process"/>
    <property type="evidence" value="ECO:0007669"/>
    <property type="project" value="InterPro"/>
</dbReference>
<dbReference type="EMBL" id="CP137307">
    <property type="protein sequence ID" value="WQF79457.1"/>
    <property type="molecule type" value="Genomic_DNA"/>
</dbReference>
<dbReference type="InterPro" id="IPR000845">
    <property type="entry name" value="Nucleoside_phosphorylase_d"/>
</dbReference>
<dbReference type="NCBIfam" id="NF040586">
    <property type="entry name" value="FxSxx_TPR"/>
    <property type="match status" value="1"/>
</dbReference>
<name>A0AAX4I8G8_9PEZI</name>
<evidence type="ECO:0000313" key="4">
    <source>
        <dbReference type="Proteomes" id="UP001322277"/>
    </source>
</evidence>
<dbReference type="Pfam" id="PF13374">
    <property type="entry name" value="TPR_10"/>
    <property type="match status" value="3"/>
</dbReference>
<feature type="domain" description="Nucleoside phosphorylase" evidence="2">
    <location>
        <begin position="15"/>
        <end position="134"/>
    </location>
</feature>
<reference evidence="4" key="1">
    <citation type="journal article" date="2023" name="bioRxiv">
        <title>Complete genome of the Medicago anthracnose fungus, Colletotrichum destructivum, reveals a mini-chromosome-like region within a core chromosome.</title>
        <authorList>
            <person name="Lapalu N."/>
            <person name="Simon A."/>
            <person name="Lu A."/>
            <person name="Plaumann P.-L."/>
            <person name="Amselem J."/>
            <person name="Pigne S."/>
            <person name="Auger A."/>
            <person name="Koch C."/>
            <person name="Dallery J.-F."/>
            <person name="O'Connell R.J."/>
        </authorList>
    </citation>
    <scope>NUCLEOTIDE SEQUENCE [LARGE SCALE GENOMIC DNA]</scope>
    <source>
        <strain evidence="4">CBS 520.97</strain>
    </source>
</reference>
<proteinExistence type="predicted"/>
<dbReference type="Gene3D" id="3.40.50.1580">
    <property type="entry name" value="Nucleoside phosphorylase domain"/>
    <property type="match status" value="1"/>
</dbReference>
<dbReference type="KEGG" id="cdet:87940974"/>
<dbReference type="InterPro" id="IPR053137">
    <property type="entry name" value="NLR-like"/>
</dbReference>
<dbReference type="PRINTS" id="PR00381">
    <property type="entry name" value="KINESINLIGHT"/>
</dbReference>
<dbReference type="InterPro" id="IPR027417">
    <property type="entry name" value="P-loop_NTPase"/>
</dbReference>
<dbReference type="GO" id="GO:0003824">
    <property type="term" value="F:catalytic activity"/>
    <property type="evidence" value="ECO:0007669"/>
    <property type="project" value="InterPro"/>
</dbReference>
<dbReference type="SUPFAM" id="SSF53167">
    <property type="entry name" value="Purine and uridine phosphorylases"/>
    <property type="match status" value="1"/>
</dbReference>
<dbReference type="Pfam" id="PF01048">
    <property type="entry name" value="PNP_UDP_1"/>
    <property type="match status" value="1"/>
</dbReference>
<dbReference type="InterPro" id="IPR019734">
    <property type="entry name" value="TPR_rpt"/>
</dbReference>
<dbReference type="PANTHER" id="PTHR46082:SF6">
    <property type="entry name" value="AAA+ ATPASE DOMAIN-CONTAINING PROTEIN-RELATED"/>
    <property type="match status" value="1"/>
</dbReference>
<protein>
    <submittedName>
        <fullName evidence="3">Nucleoside phosphorylase domain, kinesin light chain, nucleoside phosphorylase superfamily</fullName>
    </submittedName>
</protein>